<sequence length="180" mass="20936">MGRRSTFIPRCLVMGVLLQNPALLEPVTSRLESLYGPILYISPLGLFTFTDYYDKEMGTKPYRCYLRFKTLVDPARLSAIKIETNALEELYRVDEGRRVNLDPGLLSLENLILATTKNRSHRIPLMDGIYAELTLQYENSGFHGFSWTYADYQSEDVKHLFVLFRKAYHEQLKQEGYLRP</sequence>
<dbReference type="RefSeq" id="WP_013605736.1">
    <property type="nucleotide sequence ID" value="NC_015152.1"/>
</dbReference>
<dbReference type="InterPro" id="IPR025529">
    <property type="entry name" value="DUF4416"/>
</dbReference>
<name>F0RX33_SPHGB</name>
<evidence type="ECO:0000313" key="1">
    <source>
        <dbReference type="EMBL" id="ADY11883.1"/>
    </source>
</evidence>
<evidence type="ECO:0000313" key="2">
    <source>
        <dbReference type="Proteomes" id="UP000008466"/>
    </source>
</evidence>
<dbReference type="STRING" id="158189.SpiBuddy_0038"/>
<gene>
    <name evidence="1" type="ordered locus">SpiBuddy_0038</name>
</gene>
<dbReference type="HOGENOM" id="CLU_114103_0_0_12"/>
<organism evidence="1 2">
    <name type="scientific">Sphaerochaeta globosa (strain ATCC BAA-1886 / DSM 22777 / Buddy)</name>
    <name type="common">Spirochaeta sp. (strain Buddy)</name>
    <dbReference type="NCBI Taxonomy" id="158189"/>
    <lineage>
        <taxon>Bacteria</taxon>
        <taxon>Pseudomonadati</taxon>
        <taxon>Spirochaetota</taxon>
        <taxon>Spirochaetia</taxon>
        <taxon>Spirochaetales</taxon>
        <taxon>Sphaerochaetaceae</taxon>
        <taxon>Sphaerochaeta</taxon>
    </lineage>
</organism>
<dbReference type="Proteomes" id="UP000008466">
    <property type="component" value="Chromosome"/>
</dbReference>
<reference evidence="2" key="1">
    <citation type="submission" date="2011-02" db="EMBL/GenBank/DDBJ databases">
        <title>Complete sequence of Spirochaeta sp. Buddy.</title>
        <authorList>
            <person name="Lucas S."/>
            <person name="Copeland A."/>
            <person name="Lapidus A."/>
            <person name="Cheng J.-F."/>
            <person name="Goodwin L."/>
            <person name="Pitluck S."/>
            <person name="Zeytun A."/>
            <person name="Detter J.C."/>
            <person name="Han C."/>
            <person name="Tapia R."/>
            <person name="Land M."/>
            <person name="Hauser L."/>
            <person name="Kyrpides N."/>
            <person name="Ivanova N."/>
            <person name="Mikhailova N."/>
            <person name="Pagani I."/>
            <person name="Ritalahti K.M."/>
            <person name="Loeffler F.E."/>
            <person name="Woyke T."/>
        </authorList>
    </citation>
    <scope>NUCLEOTIDE SEQUENCE [LARGE SCALE GENOMIC DNA]</scope>
    <source>
        <strain evidence="2">ATCC BAA-1886 / DSM 22777 / Buddy</strain>
    </source>
</reference>
<dbReference type="Pfam" id="PF14385">
    <property type="entry name" value="DUF4416"/>
    <property type="match status" value="1"/>
</dbReference>
<accession>F0RX33</accession>
<protein>
    <submittedName>
        <fullName evidence="1">GTP-binding protein</fullName>
    </submittedName>
</protein>
<dbReference type="KEGG" id="sbu:SpiBuddy_0038"/>
<dbReference type="AlphaFoldDB" id="F0RX33"/>
<dbReference type="OrthoDB" id="9788989at2"/>
<dbReference type="EMBL" id="CP002541">
    <property type="protein sequence ID" value="ADY11883.1"/>
    <property type="molecule type" value="Genomic_DNA"/>
</dbReference>
<dbReference type="eggNOG" id="ENOG5032RQK">
    <property type="taxonomic scope" value="Bacteria"/>
</dbReference>
<keyword evidence="2" id="KW-1185">Reference proteome</keyword>
<proteinExistence type="predicted"/>